<dbReference type="AlphaFoldDB" id="A0A9J7YBP9"/>
<dbReference type="InterPro" id="IPR036179">
    <property type="entry name" value="Ig-like_dom_sf"/>
</dbReference>
<dbReference type="SUPFAM" id="SSF48726">
    <property type="entry name" value="Immunoglobulin"/>
    <property type="match status" value="1"/>
</dbReference>
<dbReference type="InterPro" id="IPR003006">
    <property type="entry name" value="Ig/MHC_CS"/>
</dbReference>
<reference evidence="4" key="1">
    <citation type="submission" date="2025-08" db="UniProtKB">
        <authorList>
            <consortium name="Ensembl"/>
        </authorList>
    </citation>
    <scope>IDENTIFICATION</scope>
</reference>
<keyword evidence="2" id="KW-0472">Membrane</keyword>
<keyword evidence="2" id="KW-1133">Transmembrane helix</keyword>
<protein>
    <submittedName>
        <fullName evidence="4">Si:dkey-238d18.13</fullName>
    </submittedName>
</protein>
<evidence type="ECO:0000256" key="1">
    <source>
        <dbReference type="ARBA" id="ARBA00023319"/>
    </source>
</evidence>
<dbReference type="PANTHER" id="PTHR46484:SF1">
    <property type="entry name" value="SCHWANN CELL MYELIN PROTEIN-RELATED"/>
    <property type="match status" value="1"/>
</dbReference>
<dbReference type="InterPro" id="IPR007110">
    <property type="entry name" value="Ig-like_dom"/>
</dbReference>
<dbReference type="GeneTree" id="ENSGT01030000235092"/>
<dbReference type="Pfam" id="PF00047">
    <property type="entry name" value="ig"/>
    <property type="match status" value="1"/>
</dbReference>
<evidence type="ECO:0000259" key="3">
    <source>
        <dbReference type="PROSITE" id="PS50835"/>
    </source>
</evidence>
<evidence type="ECO:0000256" key="2">
    <source>
        <dbReference type="SAM" id="Phobius"/>
    </source>
</evidence>
<dbReference type="InterPro" id="IPR013783">
    <property type="entry name" value="Ig-like_fold"/>
</dbReference>
<reference evidence="4" key="2">
    <citation type="submission" date="2025-09" db="UniProtKB">
        <authorList>
            <consortium name="Ensembl"/>
        </authorList>
    </citation>
    <scope>IDENTIFICATION</scope>
</reference>
<feature type="transmembrane region" description="Helical" evidence="2">
    <location>
        <begin position="129"/>
        <end position="148"/>
    </location>
</feature>
<accession>A0A9J7YBP9</accession>
<dbReference type="PROSITE" id="PS00290">
    <property type="entry name" value="IG_MHC"/>
    <property type="match status" value="1"/>
</dbReference>
<sequence length="166" mass="19101">QPLLFYVYNVSKHKYELIYVTEGVAKNFTCSVYHSCQKEPTITWNYENMPITKGSKTRSDLNQVTYSDITFLGAKEDHGKKLTCTANFSGGNIITSVVLCIQCDLNVTFGPITRFQFNSRWLHDLAKNYFAIIYIILHFSATAFHLICKCFIVKQKIKIFALTLYI</sequence>
<keyword evidence="1" id="KW-0393">Immunoglobulin domain</keyword>
<dbReference type="PANTHER" id="PTHR46484">
    <property type="entry name" value="SI:CH211-171H4.5-RELATED"/>
    <property type="match status" value="1"/>
</dbReference>
<evidence type="ECO:0000313" key="5">
    <source>
        <dbReference type="Proteomes" id="UP001108240"/>
    </source>
</evidence>
<dbReference type="PROSITE" id="PS50835">
    <property type="entry name" value="IG_LIKE"/>
    <property type="match status" value="1"/>
</dbReference>
<keyword evidence="2" id="KW-0812">Transmembrane</keyword>
<dbReference type="Gene3D" id="2.60.40.10">
    <property type="entry name" value="Immunoglobulins"/>
    <property type="match status" value="1"/>
</dbReference>
<name>A0A9J7YBP9_CYPCA</name>
<dbReference type="Proteomes" id="UP001108240">
    <property type="component" value="Unplaced"/>
</dbReference>
<proteinExistence type="predicted"/>
<dbReference type="Ensembl" id="ENSCCRT00000111094.1">
    <property type="protein sequence ID" value="ENSCCRP00000114800.1"/>
    <property type="gene ID" value="ENSCCRG00000076274.1"/>
</dbReference>
<feature type="domain" description="Ig-like" evidence="3">
    <location>
        <begin position="2"/>
        <end position="100"/>
    </location>
</feature>
<evidence type="ECO:0000313" key="4">
    <source>
        <dbReference type="Ensembl" id="ENSCCRP00000114800.1"/>
    </source>
</evidence>
<dbReference type="InterPro" id="IPR013151">
    <property type="entry name" value="Immunoglobulin_dom"/>
</dbReference>
<keyword evidence="5" id="KW-1185">Reference proteome</keyword>
<organism evidence="4 5">
    <name type="scientific">Cyprinus carpio carpio</name>
    <dbReference type="NCBI Taxonomy" id="630221"/>
    <lineage>
        <taxon>Eukaryota</taxon>
        <taxon>Metazoa</taxon>
        <taxon>Chordata</taxon>
        <taxon>Craniata</taxon>
        <taxon>Vertebrata</taxon>
        <taxon>Euteleostomi</taxon>
        <taxon>Actinopterygii</taxon>
        <taxon>Neopterygii</taxon>
        <taxon>Teleostei</taxon>
        <taxon>Ostariophysi</taxon>
        <taxon>Cypriniformes</taxon>
        <taxon>Cyprinidae</taxon>
        <taxon>Cyprininae</taxon>
        <taxon>Cyprinus</taxon>
    </lineage>
</organism>